<evidence type="ECO:0000313" key="6">
    <source>
        <dbReference type="Proteomes" id="UP000000370"/>
    </source>
</evidence>
<comment type="similarity">
    <text evidence="2">Belongs to the glycosyl hydrolase 88 family.</text>
</comment>
<dbReference type="GO" id="GO:0000272">
    <property type="term" value="P:polysaccharide catabolic process"/>
    <property type="evidence" value="ECO:0007669"/>
    <property type="project" value="TreeGrafter"/>
</dbReference>
<feature type="binding site" evidence="4">
    <location>
        <position position="216"/>
    </location>
    <ligand>
        <name>substrate</name>
    </ligand>
</feature>
<evidence type="ECO:0000313" key="5">
    <source>
        <dbReference type="EMBL" id="ABX41163.1"/>
    </source>
</evidence>
<evidence type="ECO:0000256" key="4">
    <source>
        <dbReference type="PIRSR" id="PIRSR610905-2"/>
    </source>
</evidence>
<sequence length="364" mass="41650">MKEAELIQKIEAKMVFMLEHLGDCVPWYGEDGVYHGWQEDSWVSGFWPGMLWILYDLTGRESYKQAAWEWDGRIEQCYLRNSNLHHDVGFQFLPTAVMKYKLTGDEDGRRRGLFAANFLAGRFNLAGSFIRAWNLDKIGWSIIDSTMNLSLLFWASNETKDPRFRQIGVAQAETVLKHFIRPDGSVCHILSFDPETGAFLEPLGGQGYDKDSSWSRGQAWAIYGMANVYRYTGDRRFLDAAKRVAHYFLANLEETGIPCWDFRVPHREKEPWDSSAGAIAASGLLELAEVDEWDGSFYRKAAMRLLESLTEHCGALEEVEYQGLLKHGTGEKPKGAQVDVSLIYGDYFYLEALAKLHGWNHRVF</sequence>
<dbReference type="OrthoDB" id="428577at2"/>
<dbReference type="KEGG" id="cpy:Cphy_0776"/>
<dbReference type="EMBL" id="CP000885">
    <property type="protein sequence ID" value="ABX41163.1"/>
    <property type="molecule type" value="Genomic_DNA"/>
</dbReference>
<dbReference type="Gene3D" id="1.50.10.10">
    <property type="match status" value="1"/>
</dbReference>
<gene>
    <name evidence="5" type="ordered locus">Cphy_0776</name>
</gene>
<reference evidence="6" key="1">
    <citation type="submission" date="2007-11" db="EMBL/GenBank/DDBJ databases">
        <title>Complete genome sequence of Clostridium phytofermentans ISDg.</title>
        <authorList>
            <person name="Leschine S.B."/>
            <person name="Warnick T.A."/>
            <person name="Blanchard J.L."/>
            <person name="Schnell D.J."/>
            <person name="Petit E.L."/>
            <person name="LaTouf W.G."/>
            <person name="Copeland A."/>
            <person name="Lucas S."/>
            <person name="Lapidus A."/>
            <person name="Barry K."/>
            <person name="Glavina del Rio T."/>
            <person name="Dalin E."/>
            <person name="Tice H."/>
            <person name="Pitluck S."/>
            <person name="Kiss H."/>
            <person name="Brettin T."/>
            <person name="Bruce D."/>
            <person name="Detter J.C."/>
            <person name="Han C."/>
            <person name="Kuske C."/>
            <person name="Schmutz J."/>
            <person name="Larimer F."/>
            <person name="Land M."/>
            <person name="Hauser L."/>
            <person name="Kyrpides N."/>
            <person name="Kim E.A."/>
            <person name="Richardson P."/>
        </authorList>
    </citation>
    <scope>NUCLEOTIDE SEQUENCE [LARGE SCALE GENOMIC DNA]</scope>
    <source>
        <strain evidence="6">ATCC 700394 / DSM 18823 / ISDg</strain>
    </source>
</reference>
<dbReference type="SUPFAM" id="SSF48208">
    <property type="entry name" value="Six-hairpin glycosidases"/>
    <property type="match status" value="1"/>
</dbReference>
<feature type="active site" description="Nucleophile" evidence="3">
    <location>
        <position position="87"/>
    </location>
</feature>
<dbReference type="STRING" id="357809.Cphy_0776"/>
<dbReference type="InterPro" id="IPR012341">
    <property type="entry name" value="6hp_glycosidase-like_sf"/>
</dbReference>
<dbReference type="InterPro" id="IPR008928">
    <property type="entry name" value="6-hairpin_glycosidase_sf"/>
</dbReference>
<organism evidence="5 6">
    <name type="scientific">Lachnoclostridium phytofermentans (strain ATCC 700394 / DSM 18823 / ISDg)</name>
    <name type="common">Clostridium phytofermentans</name>
    <dbReference type="NCBI Taxonomy" id="357809"/>
    <lineage>
        <taxon>Bacteria</taxon>
        <taxon>Bacillati</taxon>
        <taxon>Bacillota</taxon>
        <taxon>Clostridia</taxon>
        <taxon>Lachnospirales</taxon>
        <taxon>Lachnospiraceae</taxon>
    </lineage>
</organism>
<evidence type="ECO:0000256" key="1">
    <source>
        <dbReference type="ARBA" id="ARBA00022801"/>
    </source>
</evidence>
<evidence type="ECO:0000256" key="2">
    <source>
        <dbReference type="ARBA" id="ARBA00038358"/>
    </source>
</evidence>
<keyword evidence="1 5" id="KW-0378">Hydrolase</keyword>
<proteinExistence type="inferred from homology"/>
<dbReference type="HOGENOM" id="CLU_027158_1_1_9"/>
<dbReference type="InterPro" id="IPR052369">
    <property type="entry name" value="UG_Glycosaminoglycan_Hydrolase"/>
</dbReference>
<dbReference type="Proteomes" id="UP000000370">
    <property type="component" value="Chromosome"/>
</dbReference>
<evidence type="ECO:0000256" key="3">
    <source>
        <dbReference type="PIRSR" id="PIRSR610905-1"/>
    </source>
</evidence>
<feature type="binding site" evidence="4">
    <location>
        <position position="220"/>
    </location>
    <ligand>
        <name>substrate</name>
    </ligand>
</feature>
<feature type="binding site" evidence="4">
    <location>
        <position position="144"/>
    </location>
    <ligand>
        <name>substrate</name>
    </ligand>
</feature>
<feature type="binding site" evidence="4">
    <location>
        <position position="87"/>
    </location>
    <ligand>
        <name>substrate</name>
    </ligand>
</feature>
<name>A9KKJ2_LACP7</name>
<dbReference type="PANTHER" id="PTHR36845:SF1">
    <property type="entry name" value="HYDROLASE, PUTATIVE (AFU_ORTHOLOGUE AFUA_7G05090)-RELATED"/>
    <property type="match status" value="1"/>
</dbReference>
<dbReference type="InterPro" id="IPR010905">
    <property type="entry name" value="Glyco_hydro_88"/>
</dbReference>
<dbReference type="CAZy" id="GH88">
    <property type="family name" value="Glycoside Hydrolase Family 88"/>
</dbReference>
<dbReference type="PANTHER" id="PTHR36845">
    <property type="entry name" value="HYDROLASE, PUTATIVE (AFU_ORTHOLOGUE AFUA_7G05090)-RELATED"/>
    <property type="match status" value="1"/>
</dbReference>
<dbReference type="AlphaFoldDB" id="A9KKJ2"/>
<feature type="active site" description="Proton donor" evidence="3">
    <location>
        <position position="144"/>
    </location>
</feature>
<dbReference type="GO" id="GO:0052757">
    <property type="term" value="F:chondroitin hydrolase activity"/>
    <property type="evidence" value="ECO:0007669"/>
    <property type="project" value="TreeGrafter"/>
</dbReference>
<keyword evidence="6" id="KW-1185">Reference proteome</keyword>
<dbReference type="Pfam" id="PF07470">
    <property type="entry name" value="Glyco_hydro_88"/>
    <property type="match status" value="1"/>
</dbReference>
<protein>
    <submittedName>
        <fullName evidence="5">Glycosyl hydrolase family 88</fullName>
    </submittedName>
</protein>
<dbReference type="eggNOG" id="COG1331">
    <property type="taxonomic scope" value="Bacteria"/>
</dbReference>
<accession>A9KKJ2</accession>